<dbReference type="CDD" id="cd12173">
    <property type="entry name" value="PGDH_4"/>
    <property type="match status" value="1"/>
</dbReference>
<evidence type="ECO:0000313" key="11">
    <source>
        <dbReference type="EMBL" id="QDU32530.1"/>
    </source>
</evidence>
<evidence type="ECO:0000256" key="8">
    <source>
        <dbReference type="ARBA" id="ARBA00048731"/>
    </source>
</evidence>
<comment type="pathway">
    <text evidence="2 9">Amino-acid biosynthesis; L-serine biosynthesis; L-serine from 3-phospho-D-glycerate: step 1/3.</text>
</comment>
<dbReference type="InterPro" id="IPR029752">
    <property type="entry name" value="D-isomer_DH_CS1"/>
</dbReference>
<proteinExistence type="inferred from homology"/>
<dbReference type="GO" id="GO:0004617">
    <property type="term" value="F:phosphoglycerate dehydrogenase activity"/>
    <property type="evidence" value="ECO:0007669"/>
    <property type="project" value="UniProtKB-UniRule"/>
</dbReference>
<dbReference type="GO" id="GO:0051287">
    <property type="term" value="F:NAD binding"/>
    <property type="evidence" value="ECO:0007669"/>
    <property type="project" value="UniProtKB-UniRule"/>
</dbReference>
<dbReference type="FunFam" id="3.40.50.720:FF:000021">
    <property type="entry name" value="D-3-phosphoglycerate dehydrogenase"/>
    <property type="match status" value="1"/>
</dbReference>
<dbReference type="Gene3D" id="3.40.50.720">
    <property type="entry name" value="NAD(P)-binding Rossmann-like Domain"/>
    <property type="match status" value="2"/>
</dbReference>
<dbReference type="PANTHER" id="PTHR42938:SF47">
    <property type="entry name" value="HYDROXYPYRUVATE REDUCTASE"/>
    <property type="match status" value="1"/>
</dbReference>
<evidence type="ECO:0000256" key="5">
    <source>
        <dbReference type="ARBA" id="ARBA00023002"/>
    </source>
</evidence>
<sequence>MSTFRILAADKLAQEGLDYITKQDDCELVNKPGLTEEEYAELIQDCDAMIVRSGIKVTAKILENPGKLKVIARAGVGVDNIDLAAATEKGILVVNTAAASTITTAEHAFALMMSLMRNIGPAYKGMTEGKWDRNKYTGRQLMGKTLGVVGFGRIGQTMAERALAFGMDVVAYDPFINAETMMDGRVKMFNNFEDILPLIDIISFHVPLNDATRGILSAKTYPKCKDGLYVVNAARGGVVDEADLLEALDSGKVAAAAMDVFTSEPPTADDPLRNHPRVLITPHLGASTKEAQQAVSVDAADNCMTYLRGEGIVGAVNAGNLKINLSPVQEKYVDLSNRMAKLLSPMITRGIAEVTIELAGKSLAAGLSMIERTALVGLFEHHLTDPVNIINVNQVAEARGIKVKTVTTDDDKATGLTIEVTGPAGAVDDETNADDKTRRIVGRVYDDLKPRIVEINGYHMDMIPEGPMILLLNEDKPGMIGLVGSTFGSENVNIADMTISRRGNTAMMVFKVDSEPTTAQLETIKTKEGILKTASVQLAEA</sequence>
<dbReference type="Gene3D" id="3.30.1330.90">
    <property type="entry name" value="D-3-phosphoglycerate dehydrogenase, domain 3"/>
    <property type="match status" value="1"/>
</dbReference>
<dbReference type="RefSeq" id="WP_200761494.1">
    <property type="nucleotide sequence ID" value="NZ_CP036425.1"/>
</dbReference>
<dbReference type="InterPro" id="IPR006139">
    <property type="entry name" value="D-isomer_2_OHA_DH_cat_dom"/>
</dbReference>
<comment type="similarity">
    <text evidence="3 9">Belongs to the D-isomer specific 2-hydroxyacid dehydrogenase family.</text>
</comment>
<dbReference type="Pfam" id="PF01842">
    <property type="entry name" value="ACT"/>
    <property type="match status" value="1"/>
</dbReference>
<dbReference type="EC" id="1.1.1.95" evidence="9"/>
<dbReference type="GO" id="GO:0006564">
    <property type="term" value="P:L-serine biosynthetic process"/>
    <property type="evidence" value="ECO:0007669"/>
    <property type="project" value="UniProtKB-UniRule"/>
</dbReference>
<feature type="domain" description="ACT" evidence="10">
    <location>
        <begin position="468"/>
        <end position="541"/>
    </location>
</feature>
<dbReference type="PROSITE" id="PS00065">
    <property type="entry name" value="D_2_HYDROXYACID_DH_1"/>
    <property type="match status" value="1"/>
</dbReference>
<evidence type="ECO:0000256" key="4">
    <source>
        <dbReference type="ARBA" id="ARBA00021582"/>
    </source>
</evidence>
<protein>
    <recommendedName>
        <fullName evidence="4 9">D-3-phosphoglycerate dehydrogenase</fullName>
        <ecNumber evidence="9">1.1.1.95</ecNumber>
    </recommendedName>
</protein>
<dbReference type="AlphaFoldDB" id="A0A517YQP1"/>
<dbReference type="InterPro" id="IPR045626">
    <property type="entry name" value="PGDH_ASB_dom"/>
</dbReference>
<evidence type="ECO:0000256" key="2">
    <source>
        <dbReference type="ARBA" id="ARBA00005216"/>
    </source>
</evidence>
<evidence type="ECO:0000256" key="6">
    <source>
        <dbReference type="ARBA" id="ARBA00023027"/>
    </source>
</evidence>
<dbReference type="InterPro" id="IPR045865">
    <property type="entry name" value="ACT-like_dom_sf"/>
</dbReference>
<dbReference type="SUPFAM" id="SSF51735">
    <property type="entry name" value="NAD(P)-binding Rossmann-fold domains"/>
    <property type="match status" value="1"/>
</dbReference>
<keyword evidence="6 9" id="KW-0520">NAD</keyword>
<evidence type="ECO:0000256" key="3">
    <source>
        <dbReference type="ARBA" id="ARBA00005854"/>
    </source>
</evidence>
<gene>
    <name evidence="11" type="primary">serA_1</name>
    <name evidence="11" type="ORF">KS4_05620</name>
</gene>
<keyword evidence="5 9" id="KW-0560">Oxidoreductase</keyword>
<dbReference type="KEGG" id="pcor:KS4_05620"/>
<dbReference type="Gene3D" id="3.30.70.260">
    <property type="match status" value="1"/>
</dbReference>
<dbReference type="InterPro" id="IPR006140">
    <property type="entry name" value="D-isomer_DH_NAD-bd"/>
</dbReference>
<dbReference type="PROSITE" id="PS00671">
    <property type="entry name" value="D_2_HYDROXYACID_DH_3"/>
    <property type="match status" value="1"/>
</dbReference>
<dbReference type="InterPro" id="IPR006236">
    <property type="entry name" value="PGDH"/>
</dbReference>
<dbReference type="InterPro" id="IPR036291">
    <property type="entry name" value="NAD(P)-bd_dom_sf"/>
</dbReference>
<keyword evidence="12" id="KW-1185">Reference proteome</keyword>
<dbReference type="InterPro" id="IPR029753">
    <property type="entry name" value="D-isomer_DH_CS"/>
</dbReference>
<dbReference type="SUPFAM" id="SSF52283">
    <property type="entry name" value="Formate/glycerate dehydrogenase catalytic domain-like"/>
    <property type="match status" value="1"/>
</dbReference>
<dbReference type="UniPathway" id="UPA00135">
    <property type="reaction ID" value="UER00196"/>
</dbReference>
<evidence type="ECO:0000256" key="7">
    <source>
        <dbReference type="ARBA" id="ARBA00048126"/>
    </source>
</evidence>
<dbReference type="Pfam" id="PF19304">
    <property type="entry name" value="PGDH_inter"/>
    <property type="match status" value="1"/>
</dbReference>
<evidence type="ECO:0000256" key="9">
    <source>
        <dbReference type="RuleBase" id="RU363003"/>
    </source>
</evidence>
<dbReference type="Proteomes" id="UP000317369">
    <property type="component" value="Chromosome"/>
</dbReference>
<evidence type="ECO:0000256" key="1">
    <source>
        <dbReference type="ARBA" id="ARBA00003800"/>
    </source>
</evidence>
<name>A0A517YQP1_9BACT</name>
<accession>A0A517YQP1</accession>
<dbReference type="PROSITE" id="PS51671">
    <property type="entry name" value="ACT"/>
    <property type="match status" value="1"/>
</dbReference>
<comment type="function">
    <text evidence="1">Catalyzes the reversible oxidation of 3-phospho-D-glycerate to 3-phosphonooxypyruvate, the first step of the phosphorylated L-serine biosynthesis pathway. Also catalyzes the reversible oxidation of 2-hydroxyglutarate to 2-oxoglutarate.</text>
</comment>
<comment type="catalytic activity">
    <reaction evidence="7">
        <text>(R)-2-hydroxyglutarate + NAD(+) = 2-oxoglutarate + NADH + H(+)</text>
        <dbReference type="Rhea" id="RHEA:49612"/>
        <dbReference type="ChEBI" id="CHEBI:15378"/>
        <dbReference type="ChEBI" id="CHEBI:15801"/>
        <dbReference type="ChEBI" id="CHEBI:16810"/>
        <dbReference type="ChEBI" id="CHEBI:57540"/>
        <dbReference type="ChEBI" id="CHEBI:57945"/>
        <dbReference type="EC" id="1.1.1.399"/>
    </reaction>
</comment>
<keyword evidence="9" id="KW-0028">Amino-acid biosynthesis</keyword>
<reference evidence="11 12" key="1">
    <citation type="submission" date="2019-02" db="EMBL/GenBank/DDBJ databases">
        <title>Deep-cultivation of Planctomycetes and their phenomic and genomic characterization uncovers novel biology.</title>
        <authorList>
            <person name="Wiegand S."/>
            <person name="Jogler M."/>
            <person name="Boedeker C."/>
            <person name="Pinto D."/>
            <person name="Vollmers J."/>
            <person name="Rivas-Marin E."/>
            <person name="Kohn T."/>
            <person name="Peeters S.H."/>
            <person name="Heuer A."/>
            <person name="Rast P."/>
            <person name="Oberbeckmann S."/>
            <person name="Bunk B."/>
            <person name="Jeske O."/>
            <person name="Meyerdierks A."/>
            <person name="Storesund J.E."/>
            <person name="Kallscheuer N."/>
            <person name="Luecker S."/>
            <person name="Lage O.M."/>
            <person name="Pohl T."/>
            <person name="Merkel B.J."/>
            <person name="Hornburger P."/>
            <person name="Mueller R.-W."/>
            <person name="Bruemmer F."/>
            <person name="Labrenz M."/>
            <person name="Spormann A.M."/>
            <person name="Op den Camp H."/>
            <person name="Overmann J."/>
            <person name="Amann R."/>
            <person name="Jetten M.S.M."/>
            <person name="Mascher T."/>
            <person name="Medema M.H."/>
            <person name="Devos D.P."/>
            <person name="Kaster A.-K."/>
            <person name="Ovreas L."/>
            <person name="Rohde M."/>
            <person name="Galperin M.Y."/>
            <person name="Jogler C."/>
        </authorList>
    </citation>
    <scope>NUCLEOTIDE SEQUENCE [LARGE SCALE GENOMIC DNA]</scope>
    <source>
        <strain evidence="11 12">KS4</strain>
    </source>
</reference>
<evidence type="ECO:0000259" key="10">
    <source>
        <dbReference type="PROSITE" id="PS51671"/>
    </source>
</evidence>
<dbReference type="Pfam" id="PF00389">
    <property type="entry name" value="2-Hacid_dh"/>
    <property type="match status" value="1"/>
</dbReference>
<dbReference type="CDD" id="cd04902">
    <property type="entry name" value="ACT_3PGDH-xct"/>
    <property type="match status" value="1"/>
</dbReference>
<dbReference type="PANTHER" id="PTHR42938">
    <property type="entry name" value="FORMATE DEHYDROGENASE 1"/>
    <property type="match status" value="1"/>
</dbReference>
<dbReference type="EMBL" id="CP036425">
    <property type="protein sequence ID" value="QDU32530.1"/>
    <property type="molecule type" value="Genomic_DNA"/>
</dbReference>
<comment type="catalytic activity">
    <reaction evidence="8 9">
        <text>(2R)-3-phosphoglycerate + NAD(+) = 3-phosphooxypyruvate + NADH + H(+)</text>
        <dbReference type="Rhea" id="RHEA:12641"/>
        <dbReference type="ChEBI" id="CHEBI:15378"/>
        <dbReference type="ChEBI" id="CHEBI:18110"/>
        <dbReference type="ChEBI" id="CHEBI:57540"/>
        <dbReference type="ChEBI" id="CHEBI:57945"/>
        <dbReference type="ChEBI" id="CHEBI:58272"/>
        <dbReference type="EC" id="1.1.1.95"/>
    </reaction>
</comment>
<organism evidence="11 12">
    <name type="scientific">Poriferisphaera corsica</name>
    <dbReference type="NCBI Taxonomy" id="2528020"/>
    <lineage>
        <taxon>Bacteria</taxon>
        <taxon>Pseudomonadati</taxon>
        <taxon>Planctomycetota</taxon>
        <taxon>Phycisphaerae</taxon>
        <taxon>Phycisphaerales</taxon>
        <taxon>Phycisphaeraceae</taxon>
        <taxon>Poriferisphaera</taxon>
    </lineage>
</organism>
<dbReference type="Pfam" id="PF02826">
    <property type="entry name" value="2-Hacid_dh_C"/>
    <property type="match status" value="1"/>
</dbReference>
<dbReference type="InterPro" id="IPR002912">
    <property type="entry name" value="ACT_dom"/>
</dbReference>
<keyword evidence="9" id="KW-0718">Serine biosynthesis</keyword>
<evidence type="ECO:0000313" key="12">
    <source>
        <dbReference type="Proteomes" id="UP000317369"/>
    </source>
</evidence>
<dbReference type="SUPFAM" id="SSF143548">
    <property type="entry name" value="Serine metabolism enzymes domain"/>
    <property type="match status" value="1"/>
</dbReference>
<dbReference type="NCBIfam" id="TIGR01327">
    <property type="entry name" value="PGDH"/>
    <property type="match status" value="1"/>
</dbReference>
<dbReference type="InterPro" id="IPR029009">
    <property type="entry name" value="ASB_dom_sf"/>
</dbReference>
<dbReference type="SUPFAM" id="SSF55021">
    <property type="entry name" value="ACT-like"/>
    <property type="match status" value="1"/>
</dbReference>